<dbReference type="GO" id="GO:0003677">
    <property type="term" value="F:DNA binding"/>
    <property type="evidence" value="ECO:0007669"/>
    <property type="project" value="InterPro"/>
</dbReference>
<feature type="domain" description="ARID" evidence="4">
    <location>
        <begin position="11"/>
        <end position="107"/>
    </location>
</feature>
<keyword evidence="1" id="KW-0805">Transcription regulation</keyword>
<dbReference type="PANTHER" id="PTHR22970:SF14">
    <property type="entry name" value="AT-RICH INTERACTIVE DOMAIN-CONTAINING PROTEIN 2"/>
    <property type="match status" value="1"/>
</dbReference>
<dbReference type="SMART" id="SM01014">
    <property type="entry name" value="ARID"/>
    <property type="match status" value="1"/>
</dbReference>
<dbReference type="PANTHER" id="PTHR22970">
    <property type="entry name" value="AT-RICH INTERACTIVE DOMAIN-CONTAINING PROTEIN 2"/>
    <property type="match status" value="1"/>
</dbReference>
<keyword evidence="6" id="KW-1185">Reference proteome</keyword>
<evidence type="ECO:0000256" key="3">
    <source>
        <dbReference type="ARBA" id="ARBA00023242"/>
    </source>
</evidence>
<keyword evidence="2" id="KW-0804">Transcription</keyword>
<dbReference type="SMART" id="SM00501">
    <property type="entry name" value="BRIGHT"/>
    <property type="match status" value="1"/>
</dbReference>
<dbReference type="SUPFAM" id="SSF46774">
    <property type="entry name" value="ARID-like"/>
    <property type="match status" value="1"/>
</dbReference>
<dbReference type="STRING" id="75743.A0A401P850"/>
<evidence type="ECO:0000256" key="2">
    <source>
        <dbReference type="ARBA" id="ARBA00023163"/>
    </source>
</evidence>
<sequence length="107" mass="11758">MAKTPSKSGGLRTGRSFLDELRHFHRSKGTSFRKIPIIGGRELDLSALYSRVTSLGGFAKVGPIGVEVGAEKCHSTVRNKEFNNFLMYAAHSINPTKNRYPICSSDS</sequence>
<dbReference type="EMBL" id="BFAA01001699">
    <property type="protein sequence ID" value="GCB69319.1"/>
    <property type="molecule type" value="Genomic_DNA"/>
</dbReference>
<name>A0A401P850_SCYTO</name>
<reference evidence="5 6" key="1">
    <citation type="journal article" date="2018" name="Nat. Ecol. Evol.">
        <title>Shark genomes provide insights into elasmobranch evolution and the origin of vertebrates.</title>
        <authorList>
            <person name="Hara Y"/>
            <person name="Yamaguchi K"/>
            <person name="Onimaru K"/>
            <person name="Kadota M"/>
            <person name="Koyanagi M"/>
            <person name="Keeley SD"/>
            <person name="Tatsumi K"/>
            <person name="Tanaka K"/>
            <person name="Motone F"/>
            <person name="Kageyama Y"/>
            <person name="Nozu R"/>
            <person name="Adachi N"/>
            <person name="Nishimura O"/>
            <person name="Nakagawa R"/>
            <person name="Tanegashima C"/>
            <person name="Kiyatake I"/>
            <person name="Matsumoto R"/>
            <person name="Murakumo K"/>
            <person name="Nishida K"/>
            <person name="Terakita A"/>
            <person name="Kuratani S"/>
            <person name="Sato K"/>
            <person name="Hyodo S Kuraku.S."/>
        </authorList>
    </citation>
    <scope>NUCLEOTIDE SEQUENCE [LARGE SCALE GENOMIC DNA]</scope>
</reference>
<comment type="caution">
    <text evidence="5">The sequence shown here is derived from an EMBL/GenBank/DDBJ whole genome shotgun (WGS) entry which is preliminary data.</text>
</comment>
<dbReference type="AlphaFoldDB" id="A0A401P850"/>
<dbReference type="InterPro" id="IPR036431">
    <property type="entry name" value="ARID_dom_sf"/>
</dbReference>
<evidence type="ECO:0000256" key="1">
    <source>
        <dbReference type="ARBA" id="ARBA00023015"/>
    </source>
</evidence>
<gene>
    <name evidence="5" type="ORF">scyTo_0005454</name>
</gene>
<accession>A0A401P850</accession>
<dbReference type="Gene3D" id="1.10.150.60">
    <property type="entry name" value="ARID DNA-binding domain"/>
    <property type="match status" value="1"/>
</dbReference>
<dbReference type="Proteomes" id="UP000288216">
    <property type="component" value="Unassembled WGS sequence"/>
</dbReference>
<dbReference type="InterPro" id="IPR001606">
    <property type="entry name" value="ARID_dom"/>
</dbReference>
<evidence type="ECO:0000313" key="6">
    <source>
        <dbReference type="Proteomes" id="UP000288216"/>
    </source>
</evidence>
<proteinExistence type="predicted"/>
<evidence type="ECO:0000313" key="5">
    <source>
        <dbReference type="EMBL" id="GCB69319.1"/>
    </source>
</evidence>
<dbReference type="Pfam" id="PF01388">
    <property type="entry name" value="ARID"/>
    <property type="match status" value="1"/>
</dbReference>
<dbReference type="InterPro" id="IPR052406">
    <property type="entry name" value="Chromatin_Remodeling_Comp"/>
</dbReference>
<protein>
    <recommendedName>
        <fullName evidence="4">ARID domain-containing protein</fullName>
    </recommendedName>
</protein>
<dbReference type="OrthoDB" id="338531at2759"/>
<dbReference type="PROSITE" id="PS51011">
    <property type="entry name" value="ARID"/>
    <property type="match status" value="1"/>
</dbReference>
<evidence type="ECO:0000259" key="4">
    <source>
        <dbReference type="PROSITE" id="PS51011"/>
    </source>
</evidence>
<organism evidence="5 6">
    <name type="scientific">Scyliorhinus torazame</name>
    <name type="common">Cloudy catshark</name>
    <name type="synonym">Catulus torazame</name>
    <dbReference type="NCBI Taxonomy" id="75743"/>
    <lineage>
        <taxon>Eukaryota</taxon>
        <taxon>Metazoa</taxon>
        <taxon>Chordata</taxon>
        <taxon>Craniata</taxon>
        <taxon>Vertebrata</taxon>
        <taxon>Chondrichthyes</taxon>
        <taxon>Elasmobranchii</taxon>
        <taxon>Galeomorphii</taxon>
        <taxon>Galeoidea</taxon>
        <taxon>Carcharhiniformes</taxon>
        <taxon>Scyliorhinidae</taxon>
        <taxon>Scyliorhinus</taxon>
    </lineage>
</organism>
<keyword evidence="3" id="KW-0539">Nucleus</keyword>